<dbReference type="EMBL" id="JACIDB010000013">
    <property type="protein sequence ID" value="MBB3877262.1"/>
    <property type="molecule type" value="Genomic_DNA"/>
</dbReference>
<evidence type="ECO:0000313" key="3">
    <source>
        <dbReference type="Proteomes" id="UP000528945"/>
    </source>
</evidence>
<sequence>MTDETVARHGERGNTEWTEAEARYRTASEALEEATNQASGGTGDVNDAAVMAHAAAARALIETPATHLAHIAVKIRAADNLLGLTASYPELPKILLDDIFGLLGLYDPDGAALPPSI</sequence>
<comment type="caution">
    <text evidence="2">The sequence shown here is derived from an EMBL/GenBank/DDBJ whole genome shotgun (WGS) entry which is preliminary data.</text>
</comment>
<reference evidence="2 3" key="1">
    <citation type="submission" date="2020-08" db="EMBL/GenBank/DDBJ databases">
        <title>Genomic Encyclopedia of Type Strains, Phase IV (KMG-IV): sequencing the most valuable type-strain genomes for metagenomic binning, comparative biology and taxonomic classification.</title>
        <authorList>
            <person name="Goeker M."/>
        </authorList>
    </citation>
    <scope>NUCLEOTIDE SEQUENCE [LARGE SCALE GENOMIC DNA]</scope>
    <source>
        <strain evidence="2 3">DSM 15581</strain>
    </source>
</reference>
<proteinExistence type="predicted"/>
<dbReference type="Proteomes" id="UP000528945">
    <property type="component" value="Unassembled WGS sequence"/>
</dbReference>
<feature type="region of interest" description="Disordered" evidence="1">
    <location>
        <begin position="1"/>
        <end position="20"/>
    </location>
</feature>
<name>A0AAW3TXA1_9SPHN</name>
<evidence type="ECO:0000313" key="2">
    <source>
        <dbReference type="EMBL" id="MBB3877262.1"/>
    </source>
</evidence>
<evidence type="ECO:0000256" key="1">
    <source>
        <dbReference type="SAM" id="MobiDB-lite"/>
    </source>
</evidence>
<protein>
    <submittedName>
        <fullName evidence="2">Uncharacterized protein</fullName>
    </submittedName>
</protein>
<dbReference type="AlphaFoldDB" id="A0AAW3TXA1"/>
<gene>
    <name evidence="2" type="ORF">GGR47_003530</name>
</gene>
<organism evidence="2 3">
    <name type="scientific">Sphingomonas aquatilis</name>
    <dbReference type="NCBI Taxonomy" id="93063"/>
    <lineage>
        <taxon>Bacteria</taxon>
        <taxon>Pseudomonadati</taxon>
        <taxon>Pseudomonadota</taxon>
        <taxon>Alphaproteobacteria</taxon>
        <taxon>Sphingomonadales</taxon>
        <taxon>Sphingomonadaceae</taxon>
        <taxon>Sphingomonas</taxon>
    </lineage>
</organism>
<dbReference type="RefSeq" id="WP_033966698.1">
    <property type="nucleotide sequence ID" value="NZ_JACIDB010000013.1"/>
</dbReference>
<keyword evidence="3" id="KW-1185">Reference proteome</keyword>
<accession>A0AAW3TXA1</accession>